<dbReference type="SMART" id="SM00822">
    <property type="entry name" value="PKS_KR"/>
    <property type="match status" value="1"/>
</dbReference>
<comment type="similarity">
    <text evidence="1">Belongs to the short-chain dehydrogenases/reductases (SDR) family.</text>
</comment>
<dbReference type="GO" id="GO:0008206">
    <property type="term" value="P:bile acid metabolic process"/>
    <property type="evidence" value="ECO:0007669"/>
    <property type="project" value="UniProtKB-ARBA"/>
</dbReference>
<dbReference type="InterPro" id="IPR002347">
    <property type="entry name" value="SDR_fam"/>
</dbReference>
<dbReference type="RefSeq" id="WP_277563423.1">
    <property type="nucleotide sequence ID" value="NZ_JAPDHZ010000002.1"/>
</dbReference>
<dbReference type="PRINTS" id="PR00080">
    <property type="entry name" value="SDRFAMILY"/>
</dbReference>
<dbReference type="PANTHER" id="PTHR24321:SF8">
    <property type="entry name" value="ESTRADIOL 17-BETA-DEHYDROGENASE 8-RELATED"/>
    <property type="match status" value="1"/>
</dbReference>
<keyword evidence="2" id="KW-0560">Oxidoreductase</keyword>
<reference evidence="5 6" key="1">
    <citation type="submission" date="2022-10" db="EMBL/GenBank/DDBJ databases">
        <title>Comparative genomic analysis of Cohnella hashimotonis sp. nov., isolated from the International Space Station.</title>
        <authorList>
            <person name="Simpson A."/>
            <person name="Venkateswaran K."/>
        </authorList>
    </citation>
    <scope>NUCLEOTIDE SEQUENCE [LARGE SCALE GENOMIC DNA]</scope>
    <source>
        <strain evidence="5 6">DSM 18997</strain>
    </source>
</reference>
<organism evidence="5 6">
    <name type="scientific">Cohnella ginsengisoli</name>
    <dbReference type="NCBI Taxonomy" id="425004"/>
    <lineage>
        <taxon>Bacteria</taxon>
        <taxon>Bacillati</taxon>
        <taxon>Bacillota</taxon>
        <taxon>Bacilli</taxon>
        <taxon>Bacillales</taxon>
        <taxon>Paenibacillaceae</taxon>
        <taxon>Cohnella</taxon>
    </lineage>
</organism>
<dbReference type="AlphaFoldDB" id="A0A9X4KGU6"/>
<evidence type="ECO:0000256" key="1">
    <source>
        <dbReference type="ARBA" id="ARBA00006484"/>
    </source>
</evidence>
<evidence type="ECO:0000256" key="3">
    <source>
        <dbReference type="ARBA" id="ARBA00023027"/>
    </source>
</evidence>
<dbReference type="GO" id="GO:0016491">
    <property type="term" value="F:oxidoreductase activity"/>
    <property type="evidence" value="ECO:0007669"/>
    <property type="project" value="UniProtKB-KW"/>
</dbReference>
<protein>
    <submittedName>
        <fullName evidence="5">SDR family oxidoreductase</fullName>
    </submittedName>
</protein>
<evidence type="ECO:0000259" key="4">
    <source>
        <dbReference type="SMART" id="SM00822"/>
    </source>
</evidence>
<dbReference type="InterPro" id="IPR020904">
    <property type="entry name" value="Sc_DH/Rdtase_CS"/>
</dbReference>
<dbReference type="Gene3D" id="3.40.50.720">
    <property type="entry name" value="NAD(P)-binding Rossmann-like Domain"/>
    <property type="match status" value="1"/>
</dbReference>
<feature type="domain" description="Ketoreductase" evidence="4">
    <location>
        <begin position="8"/>
        <end position="191"/>
    </location>
</feature>
<dbReference type="FunFam" id="3.40.50.720:FF:000084">
    <property type="entry name" value="Short-chain dehydrogenase reductase"/>
    <property type="match status" value="1"/>
</dbReference>
<dbReference type="PROSITE" id="PS00061">
    <property type="entry name" value="ADH_SHORT"/>
    <property type="match status" value="1"/>
</dbReference>
<evidence type="ECO:0000313" key="5">
    <source>
        <dbReference type="EMBL" id="MDG0789480.1"/>
    </source>
</evidence>
<accession>A0A9X4KGU6</accession>
<proteinExistence type="inferred from homology"/>
<gene>
    <name evidence="5" type="ORF">OMP38_00400</name>
</gene>
<dbReference type="PANTHER" id="PTHR24321">
    <property type="entry name" value="DEHYDROGENASES, SHORT CHAIN"/>
    <property type="match status" value="1"/>
</dbReference>
<dbReference type="EMBL" id="JAPDHZ010000002">
    <property type="protein sequence ID" value="MDG0789480.1"/>
    <property type="molecule type" value="Genomic_DNA"/>
</dbReference>
<dbReference type="Pfam" id="PF13561">
    <property type="entry name" value="adh_short_C2"/>
    <property type="match status" value="1"/>
</dbReference>
<dbReference type="InterPro" id="IPR036291">
    <property type="entry name" value="NAD(P)-bd_dom_sf"/>
</dbReference>
<dbReference type="NCBIfam" id="NF005559">
    <property type="entry name" value="PRK07231.1"/>
    <property type="match status" value="1"/>
</dbReference>
<dbReference type="InterPro" id="IPR057326">
    <property type="entry name" value="KR_dom"/>
</dbReference>
<name>A0A9X4KGU6_9BACL</name>
<dbReference type="PRINTS" id="PR00081">
    <property type="entry name" value="GDHRDH"/>
</dbReference>
<keyword evidence="3" id="KW-0520">NAD</keyword>
<dbReference type="SUPFAM" id="SSF51735">
    <property type="entry name" value="NAD(P)-binding Rossmann-fold domains"/>
    <property type="match status" value="1"/>
</dbReference>
<sequence length="250" mass="25691">MPGIYAGRTVIVTGAAGGIGRHLSRAYAESGASVALSDAPGTDGGALAAHLAGEGRSAMFIAADLTEAEAAAQIVARAMAWTGRVDVLVHNAGIGIWKSPLELTLEEWDRVMNINLRGAFLCGREAAKAMKLAGGGAIVNIASTRALQSEPNSEAYAASKGGILALTHALALSLGPDGIAVNAISPGWIETGDYDALRPADHKQHPAGRVGKPSDVVKACFYLTDPEGGFVTGTNLVVDGGMTRKMNYEP</sequence>
<keyword evidence="6" id="KW-1185">Reference proteome</keyword>
<dbReference type="Proteomes" id="UP001153387">
    <property type="component" value="Unassembled WGS sequence"/>
</dbReference>
<evidence type="ECO:0000256" key="2">
    <source>
        <dbReference type="ARBA" id="ARBA00023002"/>
    </source>
</evidence>
<evidence type="ECO:0000313" key="6">
    <source>
        <dbReference type="Proteomes" id="UP001153387"/>
    </source>
</evidence>
<comment type="caution">
    <text evidence="5">The sequence shown here is derived from an EMBL/GenBank/DDBJ whole genome shotgun (WGS) entry which is preliminary data.</text>
</comment>